<evidence type="ECO:0000259" key="6">
    <source>
        <dbReference type="Pfam" id="PF00496"/>
    </source>
</evidence>
<evidence type="ECO:0000256" key="4">
    <source>
        <dbReference type="ARBA" id="ARBA00022729"/>
    </source>
</evidence>
<dbReference type="SUPFAM" id="SSF53850">
    <property type="entry name" value="Periplasmic binding protein-like II"/>
    <property type="match status" value="1"/>
</dbReference>
<comment type="caution">
    <text evidence="7">The sequence shown here is derived from an EMBL/GenBank/DDBJ whole genome shotgun (WGS) entry which is preliminary data.</text>
</comment>
<dbReference type="EMBL" id="JAEDAO010000001">
    <property type="protein sequence ID" value="MBK0392314.1"/>
    <property type="molecule type" value="Genomic_DNA"/>
</dbReference>
<dbReference type="Pfam" id="PF00496">
    <property type="entry name" value="SBP_bac_5"/>
    <property type="match status" value="1"/>
</dbReference>
<comment type="subcellular location">
    <subcellularLocation>
        <location evidence="1">Cell envelope</location>
    </subcellularLocation>
</comment>
<name>A0A934PXI6_9BURK</name>
<dbReference type="PROSITE" id="PS50890">
    <property type="entry name" value="PUA"/>
    <property type="match status" value="1"/>
</dbReference>
<evidence type="ECO:0000256" key="1">
    <source>
        <dbReference type="ARBA" id="ARBA00004196"/>
    </source>
</evidence>
<dbReference type="InterPro" id="IPR000914">
    <property type="entry name" value="SBP_5_dom"/>
</dbReference>
<comment type="similarity">
    <text evidence="2">Belongs to the bacterial solute-binding protein 5 family.</text>
</comment>
<keyword evidence="3" id="KW-0813">Transport</keyword>
<evidence type="ECO:0000256" key="5">
    <source>
        <dbReference type="SAM" id="SignalP"/>
    </source>
</evidence>
<gene>
    <name evidence="7" type="ORF">I8E28_06910</name>
</gene>
<dbReference type="InterPro" id="IPR039424">
    <property type="entry name" value="SBP_5"/>
</dbReference>
<dbReference type="PANTHER" id="PTHR30290:SF10">
    <property type="entry name" value="PERIPLASMIC OLIGOPEPTIDE-BINDING PROTEIN-RELATED"/>
    <property type="match status" value="1"/>
</dbReference>
<dbReference type="Gene3D" id="3.40.190.10">
    <property type="entry name" value="Periplasmic binding protein-like II"/>
    <property type="match status" value="1"/>
</dbReference>
<evidence type="ECO:0000256" key="2">
    <source>
        <dbReference type="ARBA" id="ARBA00005695"/>
    </source>
</evidence>
<dbReference type="AlphaFoldDB" id="A0A934PXI6"/>
<dbReference type="Proteomes" id="UP000617041">
    <property type="component" value="Unassembled WGS sequence"/>
</dbReference>
<feature type="chain" id="PRO_5037304788" evidence="5">
    <location>
        <begin position="29"/>
        <end position="608"/>
    </location>
</feature>
<keyword evidence="8" id="KW-1185">Reference proteome</keyword>
<sequence length="608" mass="69180">MLLSLNPKVRALATSLLLVLGAAHTAHAQPAAAPAEKVFRYAYPIAETGFDPAQISDLYSAIALANIFEAPYQYDYLARPVKIRPNLAEAMPEVSSDFRTWTFRLKNGVLFADDAAFGGKPREVTAQDYVYSLKRFFDPVNKSPNYSSFNEEGILGLEALRKKAETGAKFDYDTEVEGLRALDRYTVQIKLKEPRPRFINTLADPTYGGVVAREVIEKYADKTMEHPVGTGPFMLQSWRRSSQMVFVRNPRYREVHYEAEPAPNDQRAQAIYAQMKGKRLPMVDKVIVNVIDEPQPRWLAFLNNEHDFMERLPQNFVTQAIPNNKLAPNLAKRGIQMAQSPLTDITMFYFRMDDPTVGGYTPEKVALRRAIGLALDTAEEVRLPRRGQAIVAQSFIMPNTPSYDPKFHTELGTFDKARSIALLDMFGYVDKDGDGWRDMPDGSPLVLYLDTLGRADYRELDEVMKKNLDSVGVKLVLRLGQWPEQLKASRAGKLQMWGFGVSGSSPNSGGLLEYMYGKSVGQQNHSRFKNDRFDELYQKQLVMPDGPERDAVIKDMNRILAAYMPYKPRVHRIGTDLWQPWMTGYMRHPFAREFWQYIDVDMSKAPHQ</sequence>
<dbReference type="PIRSF" id="PIRSF002741">
    <property type="entry name" value="MppA"/>
    <property type="match status" value="1"/>
</dbReference>
<reference evidence="7" key="1">
    <citation type="submission" date="2020-12" db="EMBL/GenBank/DDBJ databases">
        <title>Ramlibacter sp. nov., isolated from a freshwater alga, Cryptomonas.</title>
        <authorList>
            <person name="Kim H.M."/>
            <person name="Jeon C.O."/>
        </authorList>
    </citation>
    <scope>NUCLEOTIDE SEQUENCE</scope>
    <source>
        <strain evidence="7">CrO1</strain>
    </source>
</reference>
<proteinExistence type="inferred from homology"/>
<dbReference type="GO" id="GO:0043190">
    <property type="term" value="C:ATP-binding cassette (ABC) transporter complex"/>
    <property type="evidence" value="ECO:0007669"/>
    <property type="project" value="InterPro"/>
</dbReference>
<dbReference type="Gene3D" id="3.10.105.10">
    <property type="entry name" value="Dipeptide-binding Protein, Domain 3"/>
    <property type="match status" value="1"/>
</dbReference>
<dbReference type="PANTHER" id="PTHR30290">
    <property type="entry name" value="PERIPLASMIC BINDING COMPONENT OF ABC TRANSPORTER"/>
    <property type="match status" value="1"/>
</dbReference>
<dbReference type="GO" id="GO:0030288">
    <property type="term" value="C:outer membrane-bounded periplasmic space"/>
    <property type="evidence" value="ECO:0007669"/>
    <property type="project" value="UniProtKB-ARBA"/>
</dbReference>
<evidence type="ECO:0000256" key="3">
    <source>
        <dbReference type="ARBA" id="ARBA00022448"/>
    </source>
</evidence>
<feature type="domain" description="Solute-binding protein family 5" evidence="6">
    <location>
        <begin position="82"/>
        <end position="520"/>
    </location>
</feature>
<evidence type="ECO:0000313" key="8">
    <source>
        <dbReference type="Proteomes" id="UP000617041"/>
    </source>
</evidence>
<dbReference type="GO" id="GO:0015833">
    <property type="term" value="P:peptide transport"/>
    <property type="evidence" value="ECO:0007669"/>
    <property type="project" value="TreeGrafter"/>
</dbReference>
<protein>
    <submittedName>
        <fullName evidence="7">Bicyclomycin resistance protein</fullName>
    </submittedName>
</protein>
<keyword evidence="4 5" id="KW-0732">Signal</keyword>
<feature type="signal peptide" evidence="5">
    <location>
        <begin position="1"/>
        <end position="28"/>
    </location>
</feature>
<organism evidence="7 8">
    <name type="scientific">Ramlibacter algicola</name>
    <dbReference type="NCBI Taxonomy" id="2795217"/>
    <lineage>
        <taxon>Bacteria</taxon>
        <taxon>Pseudomonadati</taxon>
        <taxon>Pseudomonadota</taxon>
        <taxon>Betaproteobacteria</taxon>
        <taxon>Burkholderiales</taxon>
        <taxon>Comamonadaceae</taxon>
        <taxon>Ramlibacter</taxon>
    </lineage>
</organism>
<accession>A0A934PXI6</accession>
<evidence type="ECO:0000313" key="7">
    <source>
        <dbReference type="EMBL" id="MBK0392314.1"/>
    </source>
</evidence>
<dbReference type="GO" id="GO:1904680">
    <property type="term" value="F:peptide transmembrane transporter activity"/>
    <property type="evidence" value="ECO:0007669"/>
    <property type="project" value="TreeGrafter"/>
</dbReference>
<dbReference type="InterPro" id="IPR030678">
    <property type="entry name" value="Peptide/Ni-bd"/>
</dbReference>